<dbReference type="RefSeq" id="WP_149774647.1">
    <property type="nucleotide sequence ID" value="NZ_FQVK01000003.1"/>
</dbReference>
<dbReference type="AlphaFoldDB" id="A0A1M4TZ59"/>
<keyword evidence="3" id="KW-1185">Reference proteome</keyword>
<proteinExistence type="predicted"/>
<dbReference type="Proteomes" id="UP000325134">
    <property type="component" value="Unassembled WGS sequence"/>
</dbReference>
<evidence type="ECO:0000313" key="2">
    <source>
        <dbReference type="EMBL" id="SHE49653.1"/>
    </source>
</evidence>
<organism evidence="2 3">
    <name type="scientific">Ruegeria intermedia</name>
    <dbReference type="NCBI Taxonomy" id="996115"/>
    <lineage>
        <taxon>Bacteria</taxon>
        <taxon>Pseudomonadati</taxon>
        <taxon>Pseudomonadota</taxon>
        <taxon>Alphaproteobacteria</taxon>
        <taxon>Rhodobacterales</taxon>
        <taxon>Roseobacteraceae</taxon>
        <taxon>Ruegeria</taxon>
    </lineage>
</organism>
<evidence type="ECO:0000259" key="1">
    <source>
        <dbReference type="Pfam" id="PF06568"/>
    </source>
</evidence>
<name>A0A1M4TZ59_9RHOB</name>
<protein>
    <recommendedName>
        <fullName evidence="1">YjiS-like domain-containing protein</fullName>
    </recommendedName>
</protein>
<accession>A0A1M4TZ59</accession>
<dbReference type="EMBL" id="FQVK01000003">
    <property type="protein sequence ID" value="SHE49653.1"/>
    <property type="molecule type" value="Genomic_DNA"/>
</dbReference>
<evidence type="ECO:0000313" key="3">
    <source>
        <dbReference type="Proteomes" id="UP000325134"/>
    </source>
</evidence>
<dbReference type="OrthoDB" id="8096613at2"/>
<dbReference type="Pfam" id="PF06568">
    <property type="entry name" value="YjiS-like"/>
    <property type="match status" value="1"/>
</dbReference>
<dbReference type="InterPro" id="IPR009506">
    <property type="entry name" value="YjiS-like"/>
</dbReference>
<sequence>MTQVAIPRPLSASHKSGWLQRLVSLPRQRRALARLDARLLKDVGITRAQAEAEAARPIWDAPDIWISGRC</sequence>
<feature type="domain" description="YjiS-like" evidence="1">
    <location>
        <begin position="18"/>
        <end position="51"/>
    </location>
</feature>
<gene>
    <name evidence="2" type="ORF">SAMN05444279_10382</name>
</gene>
<reference evidence="2 3" key="1">
    <citation type="submission" date="2016-11" db="EMBL/GenBank/DDBJ databases">
        <authorList>
            <person name="Varghese N."/>
            <person name="Submissions S."/>
        </authorList>
    </citation>
    <scope>NUCLEOTIDE SEQUENCE [LARGE SCALE GENOMIC DNA]</scope>
    <source>
        <strain evidence="2 3">DSM 29341</strain>
    </source>
</reference>